<reference evidence="1 2" key="1">
    <citation type="submission" date="2015-02" db="EMBL/GenBank/DDBJ databases">
        <title>Single-cell genomics of uncultivated deep-branching MTB reveals a conserved set of magnetosome genes.</title>
        <authorList>
            <person name="Kolinko S."/>
            <person name="Richter M."/>
            <person name="Glockner F.O."/>
            <person name="Brachmann A."/>
            <person name="Schuler D."/>
        </authorList>
    </citation>
    <scope>NUCLEOTIDE SEQUENCE [LARGE SCALE GENOMIC DNA]</scope>
    <source>
        <strain evidence="1">TM-1</strain>
    </source>
</reference>
<feature type="non-terminal residue" evidence="1">
    <location>
        <position position="1"/>
    </location>
</feature>
<organism evidence="1 2">
    <name type="scientific">Candidatus Magnetobacterium bavaricum</name>
    <dbReference type="NCBI Taxonomy" id="29290"/>
    <lineage>
        <taxon>Bacteria</taxon>
        <taxon>Pseudomonadati</taxon>
        <taxon>Nitrospirota</taxon>
        <taxon>Thermodesulfovibrionia</taxon>
        <taxon>Thermodesulfovibrionales</taxon>
        <taxon>Candidatus Magnetobacteriaceae</taxon>
        <taxon>Candidatus Magnetobacterium</taxon>
    </lineage>
</organism>
<sequence>KDQIFAFEMILKQYERSVNVNKKEQLRRKIIAELRRDSAFTAFKRWIVMESRHYSVFADYFD</sequence>
<evidence type="ECO:0000313" key="2">
    <source>
        <dbReference type="Proteomes" id="UP000033423"/>
    </source>
</evidence>
<proteinExistence type="predicted"/>
<protein>
    <submittedName>
        <fullName evidence="1">Uncharacterized protein</fullName>
    </submittedName>
</protein>
<gene>
    <name evidence="1" type="ORF">MBAV_001518</name>
</gene>
<name>A0A0F3H036_9BACT</name>
<dbReference type="EMBL" id="LACI01000661">
    <property type="protein sequence ID" value="KJU86283.1"/>
    <property type="molecule type" value="Genomic_DNA"/>
</dbReference>
<dbReference type="AlphaFoldDB" id="A0A0F3H036"/>
<dbReference type="Proteomes" id="UP000033423">
    <property type="component" value="Unassembled WGS sequence"/>
</dbReference>
<keyword evidence="2" id="KW-1185">Reference proteome</keyword>
<evidence type="ECO:0000313" key="1">
    <source>
        <dbReference type="EMBL" id="KJU86283.1"/>
    </source>
</evidence>
<accession>A0A0F3H036</accession>
<comment type="caution">
    <text evidence="1">The sequence shown here is derived from an EMBL/GenBank/DDBJ whole genome shotgun (WGS) entry which is preliminary data.</text>
</comment>